<accession>A0ABQ7S953</accession>
<keyword evidence="5" id="KW-0276">Fatty acid metabolism</keyword>
<evidence type="ECO:0000256" key="10">
    <source>
        <dbReference type="RuleBase" id="RU003557"/>
    </source>
</evidence>
<evidence type="ECO:0000256" key="5">
    <source>
        <dbReference type="ARBA" id="ARBA00022832"/>
    </source>
</evidence>
<dbReference type="InterPro" id="IPR016039">
    <property type="entry name" value="Thiolase-like"/>
</dbReference>
<dbReference type="InterPro" id="IPR020616">
    <property type="entry name" value="Thiolase_N"/>
</dbReference>
<keyword evidence="14" id="KW-1185">Reference proteome</keyword>
<evidence type="ECO:0000256" key="9">
    <source>
        <dbReference type="ARBA" id="ARBA00024073"/>
    </source>
</evidence>
<evidence type="ECO:0000313" key="13">
    <source>
        <dbReference type="EMBL" id="KAG9509980.1"/>
    </source>
</evidence>
<dbReference type="InterPro" id="IPR020617">
    <property type="entry name" value="Thiolase_C"/>
</dbReference>
<comment type="subcellular location">
    <subcellularLocation>
        <location evidence="1">Mitochondrion</location>
    </subcellularLocation>
</comment>
<dbReference type="PANTHER" id="PTHR18919:SF153">
    <property type="entry name" value="TRIFUNCTIONAL ENZYME SUBUNIT BETA, MITOCHONDRIAL"/>
    <property type="match status" value="1"/>
</dbReference>
<keyword evidence="6" id="KW-0443">Lipid metabolism</keyword>
<evidence type="ECO:0000256" key="7">
    <source>
        <dbReference type="ARBA" id="ARBA00023128"/>
    </source>
</evidence>
<evidence type="ECO:0000256" key="6">
    <source>
        <dbReference type="ARBA" id="ARBA00023098"/>
    </source>
</evidence>
<feature type="domain" description="Thiolase C-terminal" evidence="12">
    <location>
        <begin position="298"/>
        <end position="437"/>
    </location>
</feature>
<comment type="similarity">
    <text evidence="3 10">Belongs to the thiolase-like superfamily. Thiolase family.</text>
</comment>
<dbReference type="InterPro" id="IPR020615">
    <property type="entry name" value="Thiolase_acyl_enz_int_AS"/>
</dbReference>
<dbReference type="NCBIfam" id="TIGR01930">
    <property type="entry name" value="AcCoA-C-Actrans"/>
    <property type="match status" value="1"/>
</dbReference>
<organism evidence="13 14">
    <name type="scientific">Fragariocoptes setiger</name>
    <dbReference type="NCBI Taxonomy" id="1670756"/>
    <lineage>
        <taxon>Eukaryota</taxon>
        <taxon>Metazoa</taxon>
        <taxon>Ecdysozoa</taxon>
        <taxon>Arthropoda</taxon>
        <taxon>Chelicerata</taxon>
        <taxon>Arachnida</taxon>
        <taxon>Acari</taxon>
        <taxon>Acariformes</taxon>
        <taxon>Trombidiformes</taxon>
        <taxon>Prostigmata</taxon>
        <taxon>Eupodina</taxon>
        <taxon>Eriophyoidea</taxon>
        <taxon>Phytoptidae</taxon>
        <taxon>Fragariocoptes</taxon>
    </lineage>
</organism>
<proteinExistence type="inferred from homology"/>
<dbReference type="InterPro" id="IPR002155">
    <property type="entry name" value="Thiolase"/>
</dbReference>
<evidence type="ECO:0000256" key="4">
    <source>
        <dbReference type="ARBA" id="ARBA00022679"/>
    </source>
</evidence>
<dbReference type="PROSITE" id="PS00099">
    <property type="entry name" value="THIOLASE_3"/>
    <property type="match status" value="1"/>
</dbReference>
<comment type="caution">
    <text evidence="13">The sequence shown here is derived from an EMBL/GenBank/DDBJ whole genome shotgun (WGS) entry which is preliminary data.</text>
</comment>
<dbReference type="PROSITE" id="PS00737">
    <property type="entry name" value="THIOLASE_2"/>
    <property type="match status" value="1"/>
</dbReference>
<dbReference type="Pfam" id="PF02803">
    <property type="entry name" value="Thiolase_C"/>
    <property type="match status" value="1"/>
</dbReference>
<protein>
    <recommendedName>
        <fullName evidence="9">acetyl-CoA C-acyltransferase</fullName>
        <ecNumber evidence="9">2.3.1.16</ecNumber>
    </recommendedName>
</protein>
<evidence type="ECO:0000256" key="1">
    <source>
        <dbReference type="ARBA" id="ARBA00004173"/>
    </source>
</evidence>
<dbReference type="SUPFAM" id="SSF53901">
    <property type="entry name" value="Thiolase-like"/>
    <property type="match status" value="2"/>
</dbReference>
<dbReference type="Gene3D" id="3.40.47.10">
    <property type="match status" value="1"/>
</dbReference>
<reference evidence="13 14" key="1">
    <citation type="submission" date="2020-10" db="EMBL/GenBank/DDBJ databases">
        <authorList>
            <person name="Klimov P.B."/>
            <person name="Dyachkov S.M."/>
            <person name="Chetverikov P.E."/>
        </authorList>
    </citation>
    <scope>NUCLEOTIDE SEQUENCE [LARGE SCALE GENOMIC DNA]</scope>
    <source>
        <strain evidence="13">BMOC 18-1129-001#AD2665</strain>
        <tissue evidence="13">Entire mites</tissue>
    </source>
</reference>
<evidence type="ECO:0000313" key="14">
    <source>
        <dbReference type="Proteomes" id="UP000825002"/>
    </source>
</evidence>
<keyword evidence="7" id="KW-0496">Mitochondrion</keyword>
<dbReference type="PIRSF" id="PIRSF000429">
    <property type="entry name" value="Ac-CoA_Ac_transf"/>
    <property type="match status" value="1"/>
</dbReference>
<dbReference type="CDD" id="cd00751">
    <property type="entry name" value="thiolase"/>
    <property type="match status" value="1"/>
</dbReference>
<keyword evidence="8 10" id="KW-0012">Acyltransferase</keyword>
<evidence type="ECO:0000259" key="11">
    <source>
        <dbReference type="Pfam" id="PF00108"/>
    </source>
</evidence>
<evidence type="ECO:0000256" key="8">
    <source>
        <dbReference type="ARBA" id="ARBA00023315"/>
    </source>
</evidence>
<evidence type="ECO:0000256" key="3">
    <source>
        <dbReference type="ARBA" id="ARBA00010982"/>
    </source>
</evidence>
<dbReference type="InterPro" id="IPR020613">
    <property type="entry name" value="Thiolase_CS"/>
</dbReference>
<dbReference type="Proteomes" id="UP000825002">
    <property type="component" value="Unassembled WGS sequence"/>
</dbReference>
<dbReference type="PANTHER" id="PTHR18919">
    <property type="entry name" value="ACETYL-COA C-ACYLTRANSFERASE"/>
    <property type="match status" value="1"/>
</dbReference>
<evidence type="ECO:0000259" key="12">
    <source>
        <dbReference type="Pfam" id="PF02803"/>
    </source>
</evidence>
<dbReference type="EC" id="2.3.1.16" evidence="9"/>
<evidence type="ECO:0000256" key="2">
    <source>
        <dbReference type="ARBA" id="ARBA00005005"/>
    </source>
</evidence>
<name>A0ABQ7S953_9ACAR</name>
<gene>
    <name evidence="13" type="primary">Hadhb</name>
    <name evidence="13" type="ORF">GZH46_01490</name>
</gene>
<dbReference type="EMBL" id="JAIFTH010000271">
    <property type="protein sequence ID" value="KAG9509980.1"/>
    <property type="molecule type" value="Genomic_DNA"/>
</dbReference>
<keyword evidence="4 10" id="KW-0808">Transferase</keyword>
<feature type="domain" description="Thiolase N-terminal" evidence="11">
    <location>
        <begin position="20"/>
        <end position="290"/>
    </location>
</feature>
<dbReference type="Pfam" id="PF00108">
    <property type="entry name" value="Thiolase_N"/>
    <property type="match status" value="1"/>
</dbReference>
<dbReference type="InterPro" id="IPR020610">
    <property type="entry name" value="Thiolase_AS"/>
</dbReference>
<dbReference type="PROSITE" id="PS00098">
    <property type="entry name" value="THIOLASE_1"/>
    <property type="match status" value="1"/>
</dbReference>
<comment type="pathway">
    <text evidence="2">Lipid metabolism; fatty acid beta-oxidation.</text>
</comment>
<sequence>MFRYALTRTASSVAAGPKNIVLIDGVRTPFLQSSTGFNDLLAYELQHIAFTNLIKRTGISPDLVQYVVCGTVIQEGRTSNIAREAVLSAGFPHKVPAHTVTQACISSNQAITSAMGYINSGTHDIAICGGVETMSDVPIRVSPSMRKWLLKLNKTKTPMQKLSLLAQLRLKHFGLELPAVTEFSSNETMGQSGDRLAAAFKVSRREQDEYALRSHTLADKATKAGLLSDVMPVIVPKKGIFDKDNGIRPTSLEKMSQLKPAFVRPYGSVTAANASFLTDGASACLIMTEEKAKELGFKPKAYLRQFVYTSADPKDECLLGPAYATPRLLQKAGLTLKDIDVFEYHEAFAGQILANLKAMDCDYFAKNYVGLREKIGSPDIDKLNLWGGSLSLGHPFGATGIRLVTTAANRLHKEGGKLAIVAACAAGAHGHAMLIERYP</sequence>
<feature type="non-terminal residue" evidence="13">
    <location>
        <position position="1"/>
    </location>
</feature>